<dbReference type="InterPro" id="IPR043129">
    <property type="entry name" value="ATPase_NBD"/>
</dbReference>
<comment type="subcellular location">
    <subcellularLocation>
        <location evidence="4">Cell membrane</location>
    </subcellularLocation>
    <subcellularLocation>
        <location evidence="5">Cytoplasmic vesicle</location>
    </subcellularLocation>
    <subcellularLocation>
        <location evidence="3">Lysosome lumen</location>
    </subcellularLocation>
    <subcellularLocation>
        <location evidence="2">Lysosome membrane</location>
        <topology evidence="2">Peripheral membrane protein</topology>
        <orientation evidence="2">Lumenal side</orientation>
    </subcellularLocation>
</comment>
<dbReference type="GO" id="GO:0031410">
    <property type="term" value="C:cytoplasmic vesicle"/>
    <property type="evidence" value="ECO:0007669"/>
    <property type="project" value="UniProtKB-SubCell"/>
</dbReference>
<dbReference type="GO" id="GO:0006397">
    <property type="term" value="P:mRNA processing"/>
    <property type="evidence" value="ECO:0007669"/>
    <property type="project" value="InterPro"/>
</dbReference>
<dbReference type="GO" id="GO:0016042">
    <property type="term" value="P:lipid catabolic process"/>
    <property type="evidence" value="ECO:0007669"/>
    <property type="project" value="UniProtKB-KW"/>
</dbReference>
<evidence type="ECO:0000256" key="1">
    <source>
        <dbReference type="ARBA" id="ARBA00000427"/>
    </source>
</evidence>
<accession>L5LCL6</accession>
<dbReference type="InterPro" id="IPR016654">
    <property type="entry name" value="U6_snRNA_Lsm2"/>
</dbReference>
<dbReference type="PROSITE" id="PS00329">
    <property type="entry name" value="HSP70_2"/>
    <property type="match status" value="1"/>
</dbReference>
<dbReference type="Proteomes" id="UP000010556">
    <property type="component" value="Unassembled WGS sequence"/>
</dbReference>
<dbReference type="SMART" id="SM00651">
    <property type="entry name" value="Sm"/>
    <property type="match status" value="1"/>
</dbReference>
<dbReference type="InterPro" id="IPR001163">
    <property type="entry name" value="Sm_dom_euk/arc"/>
</dbReference>
<comment type="function">
    <text evidence="24">Catalyzes the removal of sialic acid (N-acetylneuraminic acid) moieties from glycoproteins and glycolipids. To be active, it is strictly dependent on its presence in the multienzyme complex. Appears to have a preference for alpha 2-3 and alpha 2-6 sialyl linkage.</text>
</comment>
<evidence type="ECO:0000256" key="28">
    <source>
        <dbReference type="ARBA" id="ARBA00041413"/>
    </source>
</evidence>
<evidence type="ECO:0000256" key="9">
    <source>
        <dbReference type="ARBA" id="ARBA00022475"/>
    </source>
</evidence>
<proteinExistence type="inferred from homology"/>
<dbReference type="FunFam" id="3.30.420.40:FF:000172">
    <property type="entry name" value="Heat shock 70 kDa protein"/>
    <property type="match status" value="1"/>
</dbReference>
<dbReference type="PANTHER" id="PTHR19375">
    <property type="entry name" value="HEAT SHOCK PROTEIN 70KDA"/>
    <property type="match status" value="1"/>
</dbReference>
<evidence type="ECO:0000256" key="14">
    <source>
        <dbReference type="ARBA" id="ARBA00022801"/>
    </source>
</evidence>
<evidence type="ECO:0000256" key="20">
    <source>
        <dbReference type="ARBA" id="ARBA00023228"/>
    </source>
</evidence>
<dbReference type="eggNOG" id="ENOG502QSIT">
    <property type="taxonomic scope" value="Eukaryota"/>
</dbReference>
<keyword evidence="21" id="KW-0119">Carbohydrate metabolism</keyword>
<dbReference type="GO" id="GO:0004308">
    <property type="term" value="F:exo-alpha-sialidase activity"/>
    <property type="evidence" value="ECO:0007669"/>
    <property type="project" value="UniProtKB-EC"/>
</dbReference>
<keyword evidence="15 29" id="KW-0067">ATP-binding</keyword>
<dbReference type="SUPFAM" id="SSF53067">
    <property type="entry name" value="Actin-like ATPase domain"/>
    <property type="match status" value="2"/>
</dbReference>
<dbReference type="PROSITE" id="PS00297">
    <property type="entry name" value="HSP70_1"/>
    <property type="match status" value="1"/>
</dbReference>
<dbReference type="Gene3D" id="3.30.420.40">
    <property type="match status" value="2"/>
</dbReference>
<dbReference type="InterPro" id="IPR010920">
    <property type="entry name" value="LSM_dom_sf"/>
</dbReference>
<comment type="subunit">
    <text evidence="25">Interacts with cathepsin A (protective protein), beta-galactosidase and N-acetylgalactosamine-6-sulfate sulfatase in a multienzyme complex.</text>
</comment>
<evidence type="ECO:0000256" key="19">
    <source>
        <dbReference type="ARBA" id="ARBA00023180"/>
    </source>
</evidence>
<dbReference type="Gene3D" id="2.30.30.100">
    <property type="match status" value="1"/>
</dbReference>
<evidence type="ECO:0000256" key="24">
    <source>
        <dbReference type="ARBA" id="ARBA00037235"/>
    </source>
</evidence>
<evidence type="ECO:0000256" key="4">
    <source>
        <dbReference type="ARBA" id="ARBA00004236"/>
    </source>
</evidence>
<comment type="similarity">
    <text evidence="7">Belongs to the glycosyl hydrolase 33 family.</text>
</comment>
<evidence type="ECO:0000256" key="21">
    <source>
        <dbReference type="ARBA" id="ARBA00023277"/>
    </source>
</evidence>
<keyword evidence="12" id="KW-0677">Repeat</keyword>
<evidence type="ECO:0000256" key="5">
    <source>
        <dbReference type="ARBA" id="ARBA00004541"/>
    </source>
</evidence>
<keyword evidence="17" id="KW-0443">Lipid metabolism</keyword>
<dbReference type="Pfam" id="PF01423">
    <property type="entry name" value="LSM"/>
    <property type="match status" value="1"/>
</dbReference>
<reference evidence="33" key="1">
    <citation type="journal article" date="2013" name="Science">
        <title>Comparative analysis of bat genomes provides insight into the evolution of flight and immunity.</title>
        <authorList>
            <person name="Zhang G."/>
            <person name="Cowled C."/>
            <person name="Shi Z."/>
            <person name="Huang Z."/>
            <person name="Bishop-Lilly K.A."/>
            <person name="Fang X."/>
            <person name="Wynne J.W."/>
            <person name="Xiong Z."/>
            <person name="Baker M.L."/>
            <person name="Zhao W."/>
            <person name="Tachedjian M."/>
            <person name="Zhu Y."/>
            <person name="Zhou P."/>
            <person name="Jiang X."/>
            <person name="Ng J."/>
            <person name="Yang L."/>
            <person name="Wu L."/>
            <person name="Xiao J."/>
            <person name="Feng Y."/>
            <person name="Chen Y."/>
            <person name="Sun X."/>
            <person name="Zhang Y."/>
            <person name="Marsh G.A."/>
            <person name="Crameri G."/>
            <person name="Broder C.C."/>
            <person name="Frey K.G."/>
            <person name="Wang L.F."/>
            <person name="Wang J."/>
        </authorList>
    </citation>
    <scope>NUCLEOTIDE SEQUENCE [LARGE SCALE GENOMIC DNA]</scope>
</reference>
<dbReference type="PRINTS" id="PR00301">
    <property type="entry name" value="HEATSHOCK70"/>
</dbReference>
<evidence type="ECO:0000256" key="11">
    <source>
        <dbReference type="ARBA" id="ARBA00022729"/>
    </source>
</evidence>
<dbReference type="FunFam" id="3.90.640.10:FF:000134">
    <property type="entry name" value="Heat shock cognate 71 kDa protein"/>
    <property type="match status" value="1"/>
</dbReference>
<evidence type="ECO:0000259" key="31">
    <source>
        <dbReference type="SMART" id="SM00651"/>
    </source>
</evidence>
<evidence type="ECO:0000313" key="32">
    <source>
        <dbReference type="EMBL" id="ELK23393.1"/>
    </source>
</evidence>
<evidence type="ECO:0000256" key="30">
    <source>
        <dbReference type="SAM" id="MobiDB-lite"/>
    </source>
</evidence>
<evidence type="ECO:0000256" key="12">
    <source>
        <dbReference type="ARBA" id="ARBA00022737"/>
    </source>
</evidence>
<dbReference type="Gene3D" id="3.30.30.30">
    <property type="match status" value="1"/>
</dbReference>
<dbReference type="SUPFAM" id="SSF50939">
    <property type="entry name" value="Sialidases"/>
    <property type="match status" value="1"/>
</dbReference>
<dbReference type="GO" id="GO:0005765">
    <property type="term" value="C:lysosomal membrane"/>
    <property type="evidence" value="ECO:0007669"/>
    <property type="project" value="UniProtKB-SubCell"/>
</dbReference>
<dbReference type="GO" id="GO:0043202">
    <property type="term" value="C:lysosomal lumen"/>
    <property type="evidence" value="ECO:0007669"/>
    <property type="project" value="UniProtKB-SubCell"/>
</dbReference>
<comment type="catalytic activity">
    <reaction evidence="1">
        <text>Hydrolysis of alpha-(2-&gt;3)-, alpha-(2-&gt;6)-, alpha-(2-&gt;8)- glycosidic linkages of terminal sialic acid residues in oligosaccharides, glycoproteins, glycolipids, colominic acid and synthetic substrates.</text>
        <dbReference type="EC" id="3.2.1.18"/>
    </reaction>
</comment>
<keyword evidence="23" id="KW-0968">Cytoplasmic vesicle</keyword>
<keyword evidence="11" id="KW-0732">Signal</keyword>
<evidence type="ECO:0000256" key="26">
    <source>
        <dbReference type="ARBA" id="ARBA00040509"/>
    </source>
</evidence>
<keyword evidence="16" id="KW-0442">Lipid degradation</keyword>
<evidence type="ECO:0000256" key="3">
    <source>
        <dbReference type="ARBA" id="ARBA00004227"/>
    </source>
</evidence>
<dbReference type="GO" id="GO:0140662">
    <property type="term" value="F:ATP-dependent protein folding chaperone"/>
    <property type="evidence" value="ECO:0007669"/>
    <property type="project" value="InterPro"/>
</dbReference>
<dbReference type="EMBL" id="KB113694">
    <property type="protein sequence ID" value="ELK23393.1"/>
    <property type="molecule type" value="Genomic_DNA"/>
</dbReference>
<dbReference type="SUPFAM" id="SSF50182">
    <property type="entry name" value="Sm-like ribonucleoproteins"/>
    <property type="match status" value="1"/>
</dbReference>
<gene>
    <name evidence="32" type="ORF">MDA_GLEAN10005638</name>
</gene>
<keyword evidence="33" id="KW-1185">Reference proteome</keyword>
<dbReference type="EC" id="3.2.1.18" evidence="8"/>
<keyword evidence="19" id="KW-0325">Glycoprotein</keyword>
<dbReference type="CDD" id="cd15482">
    <property type="entry name" value="Sialidase_non-viral"/>
    <property type="match status" value="1"/>
</dbReference>
<dbReference type="FunFam" id="3.30.30.30:FF:000001">
    <property type="entry name" value="heat shock 70 kDa protein-like"/>
    <property type="match status" value="1"/>
</dbReference>
<keyword evidence="13 29" id="KW-0547">Nucleotide-binding</keyword>
<dbReference type="InterPro" id="IPR013126">
    <property type="entry name" value="Hsp_70_fam"/>
</dbReference>
<evidence type="ECO:0000256" key="2">
    <source>
        <dbReference type="ARBA" id="ARBA00004207"/>
    </source>
</evidence>
<feature type="region of interest" description="Disordered" evidence="30">
    <location>
        <begin position="367"/>
        <end position="386"/>
    </location>
</feature>
<dbReference type="GO" id="GO:0005524">
    <property type="term" value="F:ATP binding"/>
    <property type="evidence" value="ECO:0007669"/>
    <property type="project" value="UniProtKB-KW"/>
</dbReference>
<dbReference type="Gene3D" id="2.120.10.10">
    <property type="match status" value="1"/>
</dbReference>
<evidence type="ECO:0000256" key="8">
    <source>
        <dbReference type="ARBA" id="ARBA00012733"/>
    </source>
</evidence>
<evidence type="ECO:0000256" key="23">
    <source>
        <dbReference type="ARBA" id="ARBA00023329"/>
    </source>
</evidence>
<protein>
    <recommendedName>
        <fullName evidence="26">Sialidase-1</fullName>
        <ecNumber evidence="8">3.2.1.18</ecNumber>
    </recommendedName>
    <alternativeName>
        <fullName evidence="28">Lysosomal sialidase</fullName>
    </alternativeName>
    <alternativeName>
        <fullName evidence="27">N-acetyl-alpha-neuraminidase 1</fullName>
    </alternativeName>
</protein>
<evidence type="ECO:0000256" key="17">
    <source>
        <dbReference type="ARBA" id="ARBA00023098"/>
    </source>
</evidence>
<keyword evidence="14" id="KW-0378">Hydrolase</keyword>
<dbReference type="GO" id="GO:0005886">
    <property type="term" value="C:plasma membrane"/>
    <property type="evidence" value="ECO:0007669"/>
    <property type="project" value="UniProtKB-SubCell"/>
</dbReference>
<organism evidence="32 33">
    <name type="scientific">Myotis davidii</name>
    <name type="common">David's myotis</name>
    <dbReference type="NCBI Taxonomy" id="225400"/>
    <lineage>
        <taxon>Eukaryota</taxon>
        <taxon>Metazoa</taxon>
        <taxon>Chordata</taxon>
        <taxon>Craniata</taxon>
        <taxon>Vertebrata</taxon>
        <taxon>Euteleostomi</taxon>
        <taxon>Mammalia</taxon>
        <taxon>Eutheria</taxon>
        <taxon>Laurasiatheria</taxon>
        <taxon>Chiroptera</taxon>
        <taxon>Yangochiroptera</taxon>
        <taxon>Vespertilionidae</taxon>
        <taxon>Myotis</taxon>
    </lineage>
</organism>
<dbReference type="Gene3D" id="3.90.640.10">
    <property type="entry name" value="Actin, Chain A, domain 4"/>
    <property type="match status" value="1"/>
</dbReference>
<feature type="domain" description="Sm" evidence="31">
    <location>
        <begin position="677"/>
        <end position="748"/>
    </location>
</feature>
<dbReference type="InterPro" id="IPR036278">
    <property type="entry name" value="Sialidase_sf"/>
</dbReference>
<comment type="similarity">
    <text evidence="6 29">Belongs to the heat shock protein 70 family.</text>
</comment>
<dbReference type="FunFam" id="3.30.420.40:FF:000026">
    <property type="entry name" value="Heat shock protein 70"/>
    <property type="match status" value="1"/>
</dbReference>
<evidence type="ECO:0000256" key="18">
    <source>
        <dbReference type="ARBA" id="ARBA00023136"/>
    </source>
</evidence>
<evidence type="ECO:0000256" key="10">
    <source>
        <dbReference type="ARBA" id="ARBA00022553"/>
    </source>
</evidence>
<evidence type="ECO:0000256" key="25">
    <source>
        <dbReference type="ARBA" id="ARBA00038519"/>
    </source>
</evidence>
<evidence type="ECO:0000256" key="6">
    <source>
        <dbReference type="ARBA" id="ARBA00007381"/>
    </source>
</evidence>
<dbReference type="AlphaFoldDB" id="L5LCL6"/>
<evidence type="ECO:0000256" key="22">
    <source>
        <dbReference type="ARBA" id="ARBA00023295"/>
    </source>
</evidence>
<evidence type="ECO:0000256" key="16">
    <source>
        <dbReference type="ARBA" id="ARBA00022963"/>
    </source>
</evidence>
<keyword evidence="18" id="KW-0472">Membrane</keyword>
<keyword evidence="22" id="KW-0326">Glycosidase</keyword>
<keyword evidence="10" id="KW-0597">Phosphoprotein</keyword>
<evidence type="ECO:0000256" key="7">
    <source>
        <dbReference type="ARBA" id="ARBA00009348"/>
    </source>
</evidence>
<evidence type="ECO:0000313" key="33">
    <source>
        <dbReference type="Proteomes" id="UP000010556"/>
    </source>
</evidence>
<dbReference type="FunFam" id="2.30.30.100:FF:000053">
    <property type="entry name" value="U6 snRNA-associated Sm-like protein LSm2"/>
    <property type="match status" value="1"/>
</dbReference>
<name>L5LCL6_MYODS</name>
<evidence type="ECO:0000256" key="13">
    <source>
        <dbReference type="ARBA" id="ARBA00022741"/>
    </source>
</evidence>
<dbReference type="FunFam" id="2.120.10.10:FF:000003">
    <property type="entry name" value="Neuraminidase 1"/>
    <property type="match status" value="1"/>
</dbReference>
<dbReference type="InterPro" id="IPR011040">
    <property type="entry name" value="Sialidase"/>
</dbReference>
<evidence type="ECO:0000256" key="29">
    <source>
        <dbReference type="RuleBase" id="RU003322"/>
    </source>
</evidence>
<evidence type="ECO:0000256" key="15">
    <source>
        <dbReference type="ARBA" id="ARBA00022840"/>
    </source>
</evidence>
<dbReference type="InterPro" id="IPR018181">
    <property type="entry name" value="Heat_shock_70_CS"/>
</dbReference>
<evidence type="ECO:0000256" key="27">
    <source>
        <dbReference type="ARBA" id="ARBA00041332"/>
    </source>
</evidence>
<sequence length="771" mass="84667">MEQLLWVSGRRIAAVDTFRIPLIAATPRGTLLAFAEARKMSTSDEGAKFIALRRSVDQGSTWSPTAFIVDDGETPDGLNLGAVVSDAETGVVFLFYSLCAHKAGCQVASTMLVWSKDDGVSWSPPRNLSLDIGTEMFAPGPGSGIQKQREPRKGRLIVCGHGTLERDGVFCLLSDDHGASWRYGSGVSGIPYGQPKRENDFNPDECQPYELPDGSVVINARNQNNYHCHCRIILRSYDACDTLRPRDVTFDPELVDPVVAAGAVATSSGIVFFSNPAHPEFRVNLTLRWSFSNGTSWRKETVQLWPGPSGYSSLAALEGGVGGADPAPLLFILYEKGRNYCTESISLAKLSFPFTSSARKRIDLTGQRAVGGDPEGSSHRLGLRSPNATKLERRRRENRPRKTMAAAKGMAIGIDLGTTYSCVGVFQHGKVEIIANDQGNRTTPSYVAFTDTERLIGDAAKNQVAMNPQNTVFDAKRLIGRKFNDPVVQSDMKLWPFQVISEGSKPKVLVSYKGEKKAFYPEEISSMVLTKMKETAEAFLGHSITNAVITVPAYFNDSQRQATKDAGVIAGLNVLRIINEPTAAAIAYGLDKAGQGERQVLIFDLGGGTFDVSILTIDDGIFEVKATAGDTHLGGEDFDNRLVNHFVEEFKRKHKKDISQNKRAVRRLRTACERAKRTLSSSTQANLEIDSLYEGIDFYTICGTLHSVDQYLNIKLTDISVTDPEKYPHMLSVKNCFIRGSVVRYVQLPADEVDTQLLQDAARKEALQQKQ</sequence>
<keyword evidence="9" id="KW-1003">Cell membrane</keyword>
<dbReference type="CDD" id="cd01725">
    <property type="entry name" value="LSm2"/>
    <property type="match status" value="1"/>
</dbReference>
<keyword evidence="20" id="KW-0458">Lysosome</keyword>
<dbReference type="Pfam" id="PF00012">
    <property type="entry name" value="HSP70"/>
    <property type="match status" value="1"/>
</dbReference>
<dbReference type="Pfam" id="PF13088">
    <property type="entry name" value="BNR_2"/>
    <property type="match status" value="1"/>
</dbReference>